<feature type="domain" description="Metalloprotease TldD/E C-terminal" evidence="3">
    <location>
        <begin position="229"/>
        <end position="479"/>
    </location>
</feature>
<dbReference type="PANTHER" id="PTHR30624:SF4">
    <property type="entry name" value="METALLOPROTEASE TLDD"/>
    <property type="match status" value="1"/>
</dbReference>
<dbReference type="GeneID" id="8828725"/>
<accession>D3T1R5</accession>
<dbReference type="EMBL" id="CP001934">
    <property type="protein sequence ID" value="ADD07524.1"/>
    <property type="molecule type" value="Genomic_DNA"/>
</dbReference>
<reference evidence="4" key="4">
    <citation type="submission" date="2016-09" db="EMBL/GenBank/DDBJ databases">
        <authorList>
            <person name="Pfeiffer F."/>
        </authorList>
    </citation>
    <scope>NUCLEOTIDE SEQUENCE</scope>
    <source>
        <strain evidence="4">ATCC 43099</strain>
        <plasmid evidence="4">pNMAG02</plasmid>
    </source>
</reference>
<dbReference type="GO" id="GO:0008237">
    <property type="term" value="F:metallopeptidase activity"/>
    <property type="evidence" value="ECO:0007669"/>
    <property type="project" value="UniProtKB-KW"/>
</dbReference>
<dbReference type="PaxDb" id="547559-Nmag_3991"/>
<dbReference type="PANTHER" id="PTHR30624">
    <property type="entry name" value="UNCHARACTERIZED PROTEIN TLDD AND PMBA"/>
    <property type="match status" value="1"/>
</dbReference>
<reference evidence="4 6" key="2">
    <citation type="journal article" date="2012" name="BMC Genomics">
        <title>A comparative genomics perspective on the genetic content of the alkaliphilic haloarchaeon Natrialba magadii ATCC 43099T.</title>
        <authorList>
            <person name="Siddaramappa S."/>
            <person name="Challacombe J.F."/>
            <person name="Decastro R.E."/>
            <person name="Pfeiffer F."/>
            <person name="Sastre D.E."/>
            <person name="Gimenez M.I."/>
            <person name="Paggi R.A."/>
            <person name="Detter J.C."/>
            <person name="Davenport K.W."/>
            <person name="Goodwin L.A."/>
            <person name="Kyrpides N."/>
            <person name="Tapia R."/>
            <person name="Pitluck S."/>
            <person name="Lucas S."/>
            <person name="Woyke T."/>
            <person name="Maupin-Furlow J.A."/>
        </authorList>
    </citation>
    <scope>NUCLEOTIDE SEQUENCE [LARGE SCALE GENOMIC DNA]</scope>
    <source>
        <strain evidence="4">ATCC 43099</strain>
        <strain evidence="6">ATCC 43099 / DSM 3394 / CCM 3739 / CIP 104546 / IAM 13178 / JCM 8861 / NBRC 102185 / NCIMB 2190 / MS3</strain>
    </source>
</reference>
<dbReference type="AlphaFoldDB" id="D3T1R5"/>
<keyword evidence="4" id="KW-0378">Hydrolase</keyword>
<keyword evidence="6" id="KW-1185">Reference proteome</keyword>
<protein>
    <submittedName>
        <fullName evidence="5">Peptidase U62 modulator of DNA gyrase</fullName>
    </submittedName>
    <submittedName>
        <fullName evidence="4">Zinc-dependent metalloprotease</fullName>
    </submittedName>
</protein>
<evidence type="ECO:0000313" key="5">
    <source>
        <dbReference type="EMBL" id="ELY26560.1"/>
    </source>
</evidence>
<evidence type="ECO:0000259" key="3">
    <source>
        <dbReference type="Pfam" id="PF19289"/>
    </source>
</evidence>
<geneLocation type="plasmid" evidence="4 6">
    <name>pNMAG02</name>
</geneLocation>
<dbReference type="Pfam" id="PF19289">
    <property type="entry name" value="PmbA_TldD_3rd"/>
    <property type="match status" value="1"/>
</dbReference>
<dbReference type="InterPro" id="IPR045569">
    <property type="entry name" value="Metalloprtase-TldD/E_C"/>
</dbReference>
<evidence type="ECO:0000313" key="7">
    <source>
        <dbReference type="Proteomes" id="UP000011543"/>
    </source>
</evidence>
<dbReference type="InterPro" id="IPR036059">
    <property type="entry name" value="TldD/PmbA_sf"/>
</dbReference>
<dbReference type="OrthoDB" id="98233at2157"/>
<sequence length="487" mass="53106">MSTERDPIDAADELLSYLERDSDVVYAETGGVFRRRRTATLDTTRSNTETDAETTGVWCRAFANGSAGYRFTPVLTTESLQDTANRVTRSAKNLAQDTPSSYDYGTMHRASHPGWNSDAKSFEDVDPIERLQEATSPLESTEYERLRLSYKRDRLDISVLTTTDSAIQTTLDRGQVTASVTPPTGPKLQTHVGTTTGSGVLDRVESEIESLADSIERRATIPVADDRPTGEQTVVFSPNAAGQLIHHCSQFFEMDTAYAGAMPFEHGEQIGPPELSIHDTVPAGSWAGLAYDAEGRPTQPVTLVDNGEVTSFLHSVETAIEEETSPSGNLVFPLGFEHPPRIHPRHLDVEAGSTDSSTLEDGATVRIDRIGRVSHQNEATNAKRVSGAPASALYAHNTNRLTPDEYNETHQSFQMDIVEGYALQDGDRVATLTDATIAFDVTDLASISGVGARRDTVTGTSQKHNAMFPYAVTAPTLRLRTKITDQR</sequence>
<evidence type="ECO:0000313" key="4">
    <source>
        <dbReference type="EMBL" id="ADD07524.1"/>
    </source>
</evidence>
<keyword evidence="4" id="KW-0482">Metalloprotease</keyword>
<dbReference type="EMBL" id="AOHS01000051">
    <property type="protein sequence ID" value="ELY26560.1"/>
    <property type="molecule type" value="Genomic_DNA"/>
</dbReference>
<dbReference type="GO" id="GO:0005829">
    <property type="term" value="C:cytosol"/>
    <property type="evidence" value="ECO:0007669"/>
    <property type="project" value="TreeGrafter"/>
</dbReference>
<organism evidence="4 6">
    <name type="scientific">Natrialba magadii (strain ATCC 43099 / DSM 3394 / CCM 3739 / CIP 104546 / IAM 13178 / JCM 8861 / NBRC 102185 / NCIMB 2190 / MS3)</name>
    <name type="common">Natronobacterium magadii</name>
    <dbReference type="NCBI Taxonomy" id="547559"/>
    <lineage>
        <taxon>Archaea</taxon>
        <taxon>Methanobacteriati</taxon>
        <taxon>Methanobacteriota</taxon>
        <taxon>Stenosarchaea group</taxon>
        <taxon>Halobacteria</taxon>
        <taxon>Halobacteriales</taxon>
        <taxon>Natrialbaceae</taxon>
        <taxon>Natrialba</taxon>
    </lineage>
</organism>
<reference evidence="6" key="1">
    <citation type="submission" date="2010-02" db="EMBL/GenBank/DDBJ databases">
        <title>Complete sequence of plasmid 2 of Natrialba magadii ATCC 43099.</title>
        <authorList>
            <consortium name="US DOE Joint Genome Institute"/>
            <person name="Lucas S."/>
            <person name="Copeland A."/>
            <person name="Lapidus A."/>
            <person name="Cheng J.-F."/>
            <person name="Bruce D."/>
            <person name="Goodwin L."/>
            <person name="Pitluck S."/>
            <person name="Davenport K."/>
            <person name="Saunders E."/>
            <person name="Detter J.C."/>
            <person name="Han C."/>
            <person name="Tapia R."/>
            <person name="Land M."/>
            <person name="Hauser L."/>
            <person name="Kyrpides N."/>
            <person name="Mikhailova N."/>
            <person name="De Castro R.E."/>
            <person name="Maupin-Furlow J.A."/>
            <person name="Woyke T."/>
        </authorList>
    </citation>
    <scope>NUCLEOTIDE SEQUENCE [LARGE SCALE GENOMIC DNA]</scope>
    <source>
        <strain evidence="6">ATCC 43099 / DSM 3394 / CCM 3739 / CIP 104546 / IAM 13178 / JCM 8861 / NBRC 102185 / NCIMB 2190 / MS3</strain>
        <plasmid evidence="6">pNMAG02</plasmid>
    </source>
</reference>
<proteinExistence type="inferred from homology"/>
<dbReference type="PATRIC" id="fig|547559.17.peg.3022"/>
<keyword evidence="4" id="KW-0614">Plasmid</keyword>
<evidence type="ECO:0000256" key="2">
    <source>
        <dbReference type="SAM" id="MobiDB-lite"/>
    </source>
</evidence>
<dbReference type="GO" id="GO:0006508">
    <property type="term" value="P:proteolysis"/>
    <property type="evidence" value="ECO:0007669"/>
    <property type="project" value="InterPro"/>
</dbReference>
<dbReference type="RefSeq" id="WP_004216303.1">
    <property type="nucleotide sequence ID" value="NC_013924.1"/>
</dbReference>
<comment type="similarity">
    <text evidence="1">Belongs to the peptidase U62 family.</text>
</comment>
<dbReference type="Gene3D" id="3.30.2290.10">
    <property type="entry name" value="PmbA/TldD superfamily"/>
    <property type="match status" value="1"/>
</dbReference>
<gene>
    <name evidence="4" type="ordered locus">Nmag_3991</name>
    <name evidence="5" type="ORF">C500_15395</name>
</gene>
<dbReference type="HOGENOM" id="CLU_563388_0_0_2"/>
<dbReference type="SUPFAM" id="SSF111283">
    <property type="entry name" value="Putative modulator of DNA gyrase, PmbA/TldD"/>
    <property type="match status" value="1"/>
</dbReference>
<name>D3T1R5_NATMM</name>
<dbReference type="eggNOG" id="arCOG00321">
    <property type="taxonomic scope" value="Archaea"/>
</dbReference>
<dbReference type="InterPro" id="IPR035068">
    <property type="entry name" value="TldD/PmbA_N"/>
</dbReference>
<evidence type="ECO:0000256" key="1">
    <source>
        <dbReference type="ARBA" id="ARBA00005836"/>
    </source>
</evidence>
<dbReference type="Proteomes" id="UP000011543">
    <property type="component" value="Unassembled WGS sequence"/>
</dbReference>
<evidence type="ECO:0000313" key="6">
    <source>
        <dbReference type="Proteomes" id="UP000001879"/>
    </source>
</evidence>
<dbReference type="Proteomes" id="UP000001879">
    <property type="component" value="Plasmid pNMAG02"/>
</dbReference>
<dbReference type="KEGG" id="nmg:Nmag_3991"/>
<keyword evidence="4" id="KW-0645">Protease</keyword>
<reference evidence="5 7" key="3">
    <citation type="journal article" date="2014" name="PLoS Genet.">
        <title>Phylogenetically driven sequencing of extremely halophilic archaea reveals strategies for static and dynamic osmo-response.</title>
        <authorList>
            <person name="Becker E.A."/>
            <person name="Seitzer P.M."/>
            <person name="Tritt A."/>
            <person name="Larsen D."/>
            <person name="Krusor M."/>
            <person name="Yao A.I."/>
            <person name="Wu D."/>
            <person name="Madern D."/>
            <person name="Eisen J.A."/>
            <person name="Darling A.E."/>
            <person name="Facciotti M.T."/>
        </authorList>
    </citation>
    <scope>NUCLEOTIDE SEQUENCE [LARGE SCALE GENOMIC DNA]</scope>
    <source>
        <strain evidence="7">ATCC 43099 / DSM 3394 / CCM 3739 / CIP 104546 / IAM 13178 / JCM 8861 / NBRC 102185 / NCIMB 2190 / MS3</strain>
        <strain evidence="5">MS-3</strain>
    </source>
</reference>
<dbReference type="InterPro" id="IPR051463">
    <property type="entry name" value="Peptidase_U62_metallo"/>
</dbReference>
<feature type="region of interest" description="Disordered" evidence="2">
    <location>
        <begin position="175"/>
        <end position="197"/>
    </location>
</feature>